<gene>
    <name evidence="2" type="ORF">A33O_18754</name>
</gene>
<name>I5BT11_9HYPH</name>
<dbReference type="PATRIC" id="fig|1189611.3.peg.3783"/>
<dbReference type="PROSITE" id="PS50995">
    <property type="entry name" value="HTH_MARR_2"/>
    <property type="match status" value="1"/>
</dbReference>
<dbReference type="GO" id="GO:0006950">
    <property type="term" value="P:response to stress"/>
    <property type="evidence" value="ECO:0007669"/>
    <property type="project" value="TreeGrafter"/>
</dbReference>
<organism evidence="2 3">
    <name type="scientific">Nitratireductor aquibiodomus RA22</name>
    <dbReference type="NCBI Taxonomy" id="1189611"/>
    <lineage>
        <taxon>Bacteria</taxon>
        <taxon>Pseudomonadati</taxon>
        <taxon>Pseudomonadota</taxon>
        <taxon>Alphaproteobacteria</taxon>
        <taxon>Hyphomicrobiales</taxon>
        <taxon>Phyllobacteriaceae</taxon>
        <taxon>Nitratireductor</taxon>
    </lineage>
</organism>
<evidence type="ECO:0000259" key="1">
    <source>
        <dbReference type="PROSITE" id="PS50995"/>
    </source>
</evidence>
<dbReference type="AlphaFoldDB" id="I5BT11"/>
<evidence type="ECO:0000313" key="2">
    <source>
        <dbReference type="EMBL" id="EIM72713.1"/>
    </source>
</evidence>
<dbReference type="GO" id="GO:0003700">
    <property type="term" value="F:DNA-binding transcription factor activity"/>
    <property type="evidence" value="ECO:0007669"/>
    <property type="project" value="InterPro"/>
</dbReference>
<dbReference type="InterPro" id="IPR000835">
    <property type="entry name" value="HTH_MarR-typ"/>
</dbReference>
<dbReference type="InterPro" id="IPR036390">
    <property type="entry name" value="WH_DNA-bd_sf"/>
</dbReference>
<dbReference type="PANTHER" id="PTHR33164">
    <property type="entry name" value="TRANSCRIPTIONAL REGULATOR, MARR FAMILY"/>
    <property type="match status" value="1"/>
</dbReference>
<evidence type="ECO:0000313" key="3">
    <source>
        <dbReference type="Proteomes" id="UP000004622"/>
    </source>
</evidence>
<dbReference type="EMBL" id="AJXZ01000049">
    <property type="protein sequence ID" value="EIM72713.1"/>
    <property type="molecule type" value="Genomic_DNA"/>
</dbReference>
<proteinExistence type="predicted"/>
<dbReference type="Gene3D" id="1.10.10.10">
    <property type="entry name" value="Winged helix-like DNA-binding domain superfamily/Winged helix DNA-binding domain"/>
    <property type="match status" value="1"/>
</dbReference>
<dbReference type="Proteomes" id="UP000004622">
    <property type="component" value="Unassembled WGS sequence"/>
</dbReference>
<reference evidence="2 3" key="1">
    <citation type="journal article" date="2012" name="J. Bacteriol.">
        <title>Genome Sequence of Nitratireductor aquibiodomus Strain RA22.</title>
        <authorList>
            <person name="Singh A."/>
            <person name="Jangir P.K."/>
            <person name="Kumari C."/>
            <person name="Sharma R."/>
        </authorList>
    </citation>
    <scope>NUCLEOTIDE SEQUENCE [LARGE SCALE GENOMIC DNA]</scope>
    <source>
        <strain evidence="2 3">RA22</strain>
    </source>
</reference>
<comment type="caution">
    <text evidence="2">The sequence shown here is derived from an EMBL/GenBank/DDBJ whole genome shotgun (WGS) entry which is preliminary data.</text>
</comment>
<dbReference type="PANTHER" id="PTHR33164:SF43">
    <property type="entry name" value="HTH-TYPE TRANSCRIPTIONAL REPRESSOR YETL"/>
    <property type="match status" value="1"/>
</dbReference>
<dbReference type="SUPFAM" id="SSF46785">
    <property type="entry name" value="Winged helix' DNA-binding domain"/>
    <property type="match status" value="1"/>
</dbReference>
<dbReference type="SMART" id="SM00347">
    <property type="entry name" value="HTH_MARR"/>
    <property type="match status" value="1"/>
</dbReference>
<dbReference type="InterPro" id="IPR039422">
    <property type="entry name" value="MarR/SlyA-like"/>
</dbReference>
<feature type="domain" description="HTH marR-type" evidence="1">
    <location>
        <begin position="1"/>
        <end position="147"/>
    </location>
</feature>
<dbReference type="OrthoDB" id="9807800at2"/>
<dbReference type="RefSeq" id="WP_007010020.1">
    <property type="nucleotide sequence ID" value="NZ_AJXZ01000049.1"/>
</dbReference>
<sequence>MRTQRLKQIDYTALAEFRFVLRCFLEFSENEAKRIGLTSRQHQALLVIKGYGRGEPISVGVLAERLRIRHHSAVELAHRLSANGLVNKRQDEEDQRRVLLELSPEAESLLEKLSAAHLDELSRIEPRLVRVLGREADSNKRRHPQNA</sequence>
<protein>
    <submittedName>
        <fullName evidence="2">MarR family transcriptional regulator</fullName>
    </submittedName>
</protein>
<dbReference type="Pfam" id="PF12802">
    <property type="entry name" value="MarR_2"/>
    <property type="match status" value="1"/>
</dbReference>
<dbReference type="InterPro" id="IPR036388">
    <property type="entry name" value="WH-like_DNA-bd_sf"/>
</dbReference>
<accession>I5BT11</accession>